<reference evidence="3" key="1">
    <citation type="submission" date="2015-02" db="EMBL/GenBank/DDBJ databases">
        <title>Genome sequencing for Strongylocentrotus purpuratus.</title>
        <authorList>
            <person name="Murali S."/>
            <person name="Liu Y."/>
            <person name="Vee V."/>
            <person name="English A."/>
            <person name="Wang M."/>
            <person name="Skinner E."/>
            <person name="Han Y."/>
            <person name="Muzny D.M."/>
            <person name="Worley K.C."/>
            <person name="Gibbs R.A."/>
        </authorList>
    </citation>
    <scope>NUCLEOTIDE SEQUENCE</scope>
</reference>
<feature type="compositionally biased region" description="Low complexity" evidence="1">
    <location>
        <begin position="434"/>
        <end position="454"/>
    </location>
</feature>
<reference evidence="2" key="2">
    <citation type="submission" date="2021-01" db="UniProtKB">
        <authorList>
            <consortium name="EnsemblMetazoa"/>
        </authorList>
    </citation>
    <scope>IDENTIFICATION</scope>
</reference>
<dbReference type="RefSeq" id="XP_030841237.1">
    <property type="nucleotide sequence ID" value="XM_030985377.1"/>
</dbReference>
<dbReference type="KEGG" id="spu:754650"/>
<feature type="compositionally biased region" description="Polar residues" evidence="1">
    <location>
        <begin position="245"/>
        <end position="259"/>
    </location>
</feature>
<feature type="compositionally biased region" description="Basic and acidic residues" evidence="1">
    <location>
        <begin position="305"/>
        <end position="314"/>
    </location>
</feature>
<evidence type="ECO:0000313" key="2">
    <source>
        <dbReference type="EnsemblMetazoa" id="XP_030841237"/>
    </source>
</evidence>
<organism evidence="2 3">
    <name type="scientific">Strongylocentrotus purpuratus</name>
    <name type="common">Purple sea urchin</name>
    <dbReference type="NCBI Taxonomy" id="7668"/>
    <lineage>
        <taxon>Eukaryota</taxon>
        <taxon>Metazoa</taxon>
        <taxon>Echinodermata</taxon>
        <taxon>Eleutherozoa</taxon>
        <taxon>Echinozoa</taxon>
        <taxon>Echinoidea</taxon>
        <taxon>Euechinoidea</taxon>
        <taxon>Echinacea</taxon>
        <taxon>Camarodonta</taxon>
        <taxon>Echinidea</taxon>
        <taxon>Strongylocentrotidae</taxon>
        <taxon>Strongylocentrotus</taxon>
    </lineage>
</organism>
<feature type="compositionally biased region" description="Polar residues" evidence="1">
    <location>
        <begin position="352"/>
        <end position="378"/>
    </location>
</feature>
<evidence type="ECO:0000313" key="3">
    <source>
        <dbReference type="Proteomes" id="UP000007110"/>
    </source>
</evidence>
<feature type="compositionally biased region" description="Basic and acidic residues" evidence="1">
    <location>
        <begin position="525"/>
        <end position="545"/>
    </location>
</feature>
<feature type="compositionally biased region" description="Basic and acidic residues" evidence="1">
    <location>
        <begin position="417"/>
        <end position="426"/>
    </location>
</feature>
<keyword evidence="3" id="KW-1185">Reference proteome</keyword>
<feature type="compositionally biased region" description="Polar residues" evidence="1">
    <location>
        <begin position="547"/>
        <end position="560"/>
    </location>
</feature>
<feature type="region of interest" description="Disordered" evidence="1">
    <location>
        <begin position="85"/>
        <end position="158"/>
    </location>
</feature>
<dbReference type="OrthoDB" id="10050218at2759"/>
<accession>A0A7M7SYR4</accession>
<evidence type="ECO:0000256" key="1">
    <source>
        <dbReference type="SAM" id="MobiDB-lite"/>
    </source>
</evidence>
<name>A0A7M7SYR4_STRPU</name>
<dbReference type="Proteomes" id="UP000007110">
    <property type="component" value="Unassembled WGS sequence"/>
</dbReference>
<feature type="compositionally biased region" description="Polar residues" evidence="1">
    <location>
        <begin position="403"/>
        <end position="416"/>
    </location>
</feature>
<feature type="compositionally biased region" description="Polar residues" evidence="1">
    <location>
        <begin position="459"/>
        <end position="472"/>
    </location>
</feature>
<proteinExistence type="predicted"/>
<dbReference type="OMA" id="IVCHSPS"/>
<feature type="compositionally biased region" description="Low complexity" evidence="1">
    <location>
        <begin position="86"/>
        <end position="102"/>
    </location>
</feature>
<dbReference type="AlphaFoldDB" id="A0A7M7SYR4"/>
<protein>
    <submittedName>
        <fullName evidence="2">Uncharacterized protein</fullName>
    </submittedName>
</protein>
<dbReference type="InParanoid" id="A0A7M7SYR4"/>
<dbReference type="GeneID" id="754650"/>
<feature type="region of interest" description="Disordered" evidence="1">
    <location>
        <begin position="1"/>
        <end position="31"/>
    </location>
</feature>
<feature type="region of interest" description="Disordered" evidence="1">
    <location>
        <begin position="524"/>
        <end position="560"/>
    </location>
</feature>
<feature type="compositionally biased region" description="Polar residues" evidence="1">
    <location>
        <begin position="268"/>
        <end position="293"/>
    </location>
</feature>
<dbReference type="EnsemblMetazoa" id="XM_030985377">
    <property type="protein sequence ID" value="XP_030841237"/>
    <property type="gene ID" value="LOC754650"/>
</dbReference>
<sequence length="778" mass="84135">MDASKRSLYEPAPLYSEKETRRPLAQGRLTNDTVLPESLTVYASPSVLASDPDTVARISHNASSGFGESAMTPARHSMASLNLSHRTPSLSSDISTSLSRSSPTHHRYAVDRSYSPPRSPSKPSPSDFLELSDSDREYRHTPPTRHHRASPGSPVLLVDASGHRYGEGQAEVEVRTASMSSPAKVICHTLSSLDNDIRNAGYTEEAARVHIDSVPSVTILADADSGEGASVELDQHTQRGLPGQSPESTVLSRESSMASHSHRHGDTDSTASTLKPNETSSQQVSQDAMNDLTSESERPGTAMSVDDHRGSESTKKKKKVKGKFVQSRYMQSQAKPAASEPNVSMTGARPNVSGTRSNISGGTGARSNISGSRSNTSGAGARPASVSTTGVKLTRPGAVGTSRFKSSSSRTNNISVKRTDRSKSTSDKAVPMRATRSFAPAPSTTTTGPAVASSHPRQHPSTGGDSQFSTPVTAKKGKRFASTPAVNTSMLPGASHINASAIGASTSILGANMSAIAHVDSSKLMPDKMRDSHDIRDRSRRERGMSGDTTGPYSGLSVSPNHDSAYSSLGHKQVKKLTQSDLDVMYARYIQAVFLDSKMKKIVADKEKETRKQMYGMWHLNEEMYRKKAQLELKLARLKHANTLDQHLDIQETGLFPVTANLAQFKQEHSTLAHALDTTRHQVEMTDILLPQDKDAYHDALERVLSESEHLLGEISMATRNKQPRVEAFSSAISMLENTVASESEELRRCQELLAATSSLATHETSLRVQDLEQRSES</sequence>
<feature type="region of interest" description="Disordered" evidence="1">
    <location>
        <begin position="225"/>
        <end position="492"/>
    </location>
</feature>